<feature type="domain" description="NB-ARC" evidence="6">
    <location>
        <begin position="493"/>
        <end position="664"/>
    </location>
</feature>
<dbReference type="Proteomes" id="UP001324115">
    <property type="component" value="Unassembled WGS sequence"/>
</dbReference>
<dbReference type="PANTHER" id="PTHR23155">
    <property type="entry name" value="DISEASE RESISTANCE PROTEIN RP"/>
    <property type="match status" value="1"/>
</dbReference>
<sequence length="1207" mass="139075">MATSFTTILYNFSHFLSDAIFRFIIDFVIIIIVIGLIIYYCCCGTEKNNENDYKWIKNEWKLLRLLQKDVESVSKSDSDSEMGKEVYNFWQTEEPNQGMTARLKPTEEDWYKKSTDLIKMEERLSLNPEDTDKASKSMSGTDIRGFKKEINKLLEEKKKNASDIYKTLENLKSKIRKLQIKPIDDEHKADDVHKEGKDLIARLVDDVKEVDELIPNVNREDRSFSGPTADVRAEIQKFKMHLALIRAFLTDLQRFGLKTQTEKAWLEEANEIVSDKETIRTLIQKTRNSKGMSLNFPATWRAMNGLRDEMKRINTGFDEFLKRKERFGFQSIRPFNRRETEPSKSDSGTPQRQASKLKTSDDGFLVESYVNKLKNNYELELKDSEKKNLTDLCNKFNKVHGKFEKAKSKEGITSSTKERSKQMKKLTEDTEYYFKKYKKNSTGLGCICKLWRNPEKTLRKKFQQIDGALDILAKATEAYSFEIGEEMRAVGLDDDIQEVVSKLKKSGEDAKHFVCIVGMKGIGKTTLAKNIYEHSDIVDYFPARAWVTLTNQKANNYGDVFKNLAKKVSDSEPNGSQEEENGGGDCEMKNKRFLVVLDNFTAENENVLRTLKGAFPAGTDGGRILLTTCDRCIHKKVYQGIQFKPHYLRLRTKEESWRLFIQMVDDFGSANNDVKKLAEEIVGRCVGLPLQILQFGYLMSGKDVKDTKLSEWLKRINPPQKPWLDHFQVVGIEDSSDNRKKKFPFFNLFPGDYEIPARRLVALFFEMDDLKQLIDLNLIQAVEMNIKGKIKKYRLPGAIRELNFSESKRPENHLADLLDNKSDCFNDIHGNGTLSPTNQQTYKALISYLSFDTREGNIPGEDIGKFLQKGIASGCFRSLKVLDLEHVFRPQLPKTLGKLGHLMYLGLRWTYLEEIPPSIGNLVNLQTLDVKHTYVTTLPKSIWKLQKLERLYLNEGHRTKFVSQPRSSSLKDLEILWGLFLDNDSDIKNGLNKLNKLKKLGLAFELGLSQQHELANWVKGLKYLESLRLRSVDENGDAQDLRLDDLSALKKLSRLYLFGKLKIHSIKNLFPDTLSDLTLSASGLEDDPMPTLGKLDSLKSLCFYFDSYKGKRMVCQGFSQLQVLKLWSLKELEELKVEKEAMQKLRELEIRRCENLKVYTGFKHLTSLQELKLTKMSSNFTTDIEKKRLEIWYAHPPRITKSTGSPS</sequence>
<dbReference type="GO" id="GO:0098542">
    <property type="term" value="P:defense response to other organism"/>
    <property type="evidence" value="ECO:0007669"/>
    <property type="project" value="TreeGrafter"/>
</dbReference>
<dbReference type="InterPro" id="IPR032675">
    <property type="entry name" value="LRR_dom_sf"/>
</dbReference>
<evidence type="ECO:0008006" key="10">
    <source>
        <dbReference type="Google" id="ProtNLM"/>
    </source>
</evidence>
<dbReference type="InterPro" id="IPR027417">
    <property type="entry name" value="P-loop_NTPase"/>
</dbReference>
<evidence type="ECO:0000313" key="8">
    <source>
        <dbReference type="EMBL" id="KAK4591355.1"/>
    </source>
</evidence>
<evidence type="ECO:0000259" key="6">
    <source>
        <dbReference type="Pfam" id="PF00931"/>
    </source>
</evidence>
<dbReference type="Pfam" id="PF00931">
    <property type="entry name" value="NB-ARC"/>
    <property type="match status" value="1"/>
</dbReference>
<dbReference type="Gene3D" id="1.10.8.430">
    <property type="entry name" value="Helical domain of apoptotic protease-activating factors"/>
    <property type="match status" value="1"/>
</dbReference>
<feature type="compositionally biased region" description="Polar residues" evidence="4">
    <location>
        <begin position="345"/>
        <end position="357"/>
    </location>
</feature>
<dbReference type="Pfam" id="PF23598">
    <property type="entry name" value="LRR_14"/>
    <property type="match status" value="1"/>
</dbReference>
<dbReference type="InterPro" id="IPR002182">
    <property type="entry name" value="NB-ARC"/>
</dbReference>
<keyword evidence="5" id="KW-0472">Membrane</keyword>
<keyword evidence="5" id="KW-1133">Transmembrane helix</keyword>
<feature type="transmembrane region" description="Helical" evidence="5">
    <location>
        <begin position="20"/>
        <end position="40"/>
    </location>
</feature>
<dbReference type="SUPFAM" id="SSF52540">
    <property type="entry name" value="P-loop containing nucleoside triphosphate hydrolases"/>
    <property type="match status" value="1"/>
</dbReference>
<keyword evidence="2" id="KW-0611">Plant defense</keyword>
<evidence type="ECO:0000256" key="4">
    <source>
        <dbReference type="SAM" id="MobiDB-lite"/>
    </source>
</evidence>
<dbReference type="InterPro" id="IPR044974">
    <property type="entry name" value="Disease_R_plants"/>
</dbReference>
<reference evidence="8 9" key="1">
    <citation type="journal article" date="2023" name="G3 (Bethesda)">
        <title>A haplotype-resolved chromosome-scale genome for Quercus rubra L. provides insights into the genetics of adaptive traits for red oak species.</title>
        <authorList>
            <person name="Kapoor B."/>
            <person name="Jenkins J."/>
            <person name="Schmutz J."/>
            <person name="Zhebentyayeva T."/>
            <person name="Kuelheim C."/>
            <person name="Coggeshall M."/>
            <person name="Heim C."/>
            <person name="Lasky J.R."/>
            <person name="Leites L."/>
            <person name="Islam-Faridi N."/>
            <person name="Romero-Severson J."/>
            <person name="DeLeo V.L."/>
            <person name="Lucas S.M."/>
            <person name="Lazic D."/>
            <person name="Gailing O."/>
            <person name="Carlson J."/>
            <person name="Staton M."/>
        </authorList>
    </citation>
    <scope>NUCLEOTIDE SEQUENCE [LARGE SCALE GENOMIC DNA]</scope>
    <source>
        <strain evidence="8">Pseudo-F2</strain>
    </source>
</reference>
<dbReference type="SUPFAM" id="SSF52058">
    <property type="entry name" value="L domain-like"/>
    <property type="match status" value="1"/>
</dbReference>
<keyword evidence="5" id="KW-0812">Transmembrane</keyword>
<dbReference type="AlphaFoldDB" id="A0AAN7IYX3"/>
<keyword evidence="3" id="KW-0175">Coiled coil</keyword>
<dbReference type="PANTHER" id="PTHR23155:SF955">
    <property type="entry name" value="AAA+ ATPASE DOMAIN-CONTAINING PROTEIN"/>
    <property type="match status" value="1"/>
</dbReference>
<evidence type="ECO:0000256" key="1">
    <source>
        <dbReference type="ARBA" id="ARBA00022737"/>
    </source>
</evidence>
<feature type="coiled-coil region" evidence="3">
    <location>
        <begin position="151"/>
        <end position="181"/>
    </location>
</feature>
<dbReference type="Gene3D" id="3.40.50.300">
    <property type="entry name" value="P-loop containing nucleotide triphosphate hydrolases"/>
    <property type="match status" value="1"/>
</dbReference>
<name>A0AAN7IYX3_QUERU</name>
<protein>
    <recommendedName>
        <fullName evidence="10">NB-ARC domain-containing protein</fullName>
    </recommendedName>
</protein>
<keyword evidence="1" id="KW-0677">Repeat</keyword>
<keyword evidence="9" id="KW-1185">Reference proteome</keyword>
<gene>
    <name evidence="8" type="ORF">RGQ29_021530</name>
</gene>
<comment type="caution">
    <text evidence="8">The sequence shown here is derived from an EMBL/GenBank/DDBJ whole genome shotgun (WGS) entry which is preliminary data.</text>
</comment>
<dbReference type="InterPro" id="IPR042197">
    <property type="entry name" value="Apaf_helical"/>
</dbReference>
<accession>A0AAN7IYX3</accession>
<dbReference type="GO" id="GO:0043531">
    <property type="term" value="F:ADP binding"/>
    <property type="evidence" value="ECO:0007669"/>
    <property type="project" value="InterPro"/>
</dbReference>
<organism evidence="8 9">
    <name type="scientific">Quercus rubra</name>
    <name type="common">Northern red oak</name>
    <name type="synonym">Quercus borealis</name>
    <dbReference type="NCBI Taxonomy" id="3512"/>
    <lineage>
        <taxon>Eukaryota</taxon>
        <taxon>Viridiplantae</taxon>
        <taxon>Streptophyta</taxon>
        <taxon>Embryophyta</taxon>
        <taxon>Tracheophyta</taxon>
        <taxon>Spermatophyta</taxon>
        <taxon>Magnoliopsida</taxon>
        <taxon>eudicotyledons</taxon>
        <taxon>Gunneridae</taxon>
        <taxon>Pentapetalae</taxon>
        <taxon>rosids</taxon>
        <taxon>fabids</taxon>
        <taxon>Fagales</taxon>
        <taxon>Fagaceae</taxon>
        <taxon>Quercus</taxon>
    </lineage>
</organism>
<dbReference type="EMBL" id="JAXUIC010000005">
    <property type="protein sequence ID" value="KAK4591355.1"/>
    <property type="molecule type" value="Genomic_DNA"/>
</dbReference>
<evidence type="ECO:0000256" key="3">
    <source>
        <dbReference type="SAM" id="Coils"/>
    </source>
</evidence>
<dbReference type="PRINTS" id="PR00364">
    <property type="entry name" value="DISEASERSIST"/>
</dbReference>
<evidence type="ECO:0000313" key="9">
    <source>
        <dbReference type="Proteomes" id="UP001324115"/>
    </source>
</evidence>
<evidence type="ECO:0000259" key="7">
    <source>
        <dbReference type="Pfam" id="PF23598"/>
    </source>
</evidence>
<feature type="region of interest" description="Disordered" evidence="4">
    <location>
        <begin position="332"/>
        <end position="359"/>
    </location>
</feature>
<dbReference type="InterPro" id="IPR055414">
    <property type="entry name" value="LRR_R13L4/SHOC2-like"/>
</dbReference>
<dbReference type="Gene3D" id="3.80.10.10">
    <property type="entry name" value="Ribonuclease Inhibitor"/>
    <property type="match status" value="1"/>
</dbReference>
<evidence type="ECO:0000256" key="2">
    <source>
        <dbReference type="ARBA" id="ARBA00022821"/>
    </source>
</evidence>
<feature type="domain" description="Disease resistance R13L4/SHOC-2-like LRR" evidence="7">
    <location>
        <begin position="874"/>
        <end position="1178"/>
    </location>
</feature>
<proteinExistence type="predicted"/>
<evidence type="ECO:0000256" key="5">
    <source>
        <dbReference type="SAM" id="Phobius"/>
    </source>
</evidence>